<protein>
    <submittedName>
        <fullName evidence="1">Uncharacterized protein</fullName>
    </submittedName>
</protein>
<dbReference type="EMBL" id="JAFNEN010000057">
    <property type="protein sequence ID" value="KAG8197265.1"/>
    <property type="molecule type" value="Genomic_DNA"/>
</dbReference>
<evidence type="ECO:0000313" key="2">
    <source>
        <dbReference type="Proteomes" id="UP000827092"/>
    </source>
</evidence>
<reference evidence="1 2" key="1">
    <citation type="journal article" date="2022" name="Nat. Ecol. Evol.">
        <title>A masculinizing supergene underlies an exaggerated male reproductive morph in a spider.</title>
        <authorList>
            <person name="Hendrickx F."/>
            <person name="De Corte Z."/>
            <person name="Sonet G."/>
            <person name="Van Belleghem S.M."/>
            <person name="Kostlbacher S."/>
            <person name="Vangestel C."/>
        </authorList>
    </citation>
    <scope>NUCLEOTIDE SEQUENCE [LARGE SCALE GENOMIC DNA]</scope>
    <source>
        <strain evidence="1">W744_W776</strain>
    </source>
</reference>
<keyword evidence="2" id="KW-1185">Reference proteome</keyword>
<dbReference type="Proteomes" id="UP000827092">
    <property type="component" value="Unassembled WGS sequence"/>
</dbReference>
<evidence type="ECO:0000313" key="1">
    <source>
        <dbReference type="EMBL" id="KAG8197265.1"/>
    </source>
</evidence>
<name>A0AAV6VKB9_9ARAC</name>
<comment type="caution">
    <text evidence="1">The sequence shown here is derived from an EMBL/GenBank/DDBJ whole genome shotgun (WGS) entry which is preliminary data.</text>
</comment>
<dbReference type="AlphaFoldDB" id="A0AAV6VKB9"/>
<gene>
    <name evidence="1" type="ORF">JTE90_007513</name>
</gene>
<sequence length="181" mass="20131">MQQIFATKPNNFILYNILKICKSSTLPTAKHASMSTQEHPLVYYGCVRKPDMHRLHSYFCTMHAPQPLPLELTLQGPGAKREAPTKDSQFRGNQLEAPATPLNESPFHNEMLNEAFRLYPPPTTLQSQDTISTLPPLHDGLVLMNSIVAFVGTPTPSLNFKVPSLETSEVCCAQDAKGLFH</sequence>
<proteinExistence type="predicted"/>
<organism evidence="1 2">
    <name type="scientific">Oedothorax gibbosus</name>
    <dbReference type="NCBI Taxonomy" id="931172"/>
    <lineage>
        <taxon>Eukaryota</taxon>
        <taxon>Metazoa</taxon>
        <taxon>Ecdysozoa</taxon>
        <taxon>Arthropoda</taxon>
        <taxon>Chelicerata</taxon>
        <taxon>Arachnida</taxon>
        <taxon>Araneae</taxon>
        <taxon>Araneomorphae</taxon>
        <taxon>Entelegynae</taxon>
        <taxon>Araneoidea</taxon>
        <taxon>Linyphiidae</taxon>
        <taxon>Erigoninae</taxon>
        <taxon>Oedothorax</taxon>
    </lineage>
</organism>
<accession>A0AAV6VKB9</accession>